<evidence type="ECO:0000256" key="8">
    <source>
        <dbReference type="ARBA" id="ARBA00023065"/>
    </source>
</evidence>
<keyword evidence="6 13" id="KW-1133">Transmembrane helix</keyword>
<dbReference type="GO" id="GO:0015280">
    <property type="term" value="F:ligand-gated sodium channel activity"/>
    <property type="evidence" value="ECO:0007669"/>
    <property type="project" value="TreeGrafter"/>
</dbReference>
<keyword evidence="10 12" id="KW-0739">Sodium transport</keyword>
<keyword evidence="5 12" id="KW-0812">Transmembrane</keyword>
<dbReference type="AlphaFoldDB" id="B4N199"/>
<dbReference type="InParanoid" id="B4N199"/>
<sequence length="499" mass="57678">MPIDNRNLRFFTFLESIILGCWKRLCQVRLPKFLHFLRARQDDGLCKRKTGFEIYSEMASIHGFHIFVGARTWQRILWWCVICLAVLMSIIVITMLLMINQDKPTIRFIESMMIPTSEMPFPAVTICNMNRISKKSLLKKARESNVTEETLRGIRGFSLVNMTNLNWTQLLEELSPKICEQIVNCKWEGDAKICHTLLHSVWTQEQRICCSFSKQSLPIYTSHHGSAKGLSLLLDPQTEDYGNVNFASSGFEILVHESLAVVNDATQRFYVPSGSETHLMIKVFGTHSGSQLRSLPLDKRRCYLKDERQLFHFDVYRQINCLAECRSERIYEICGCLPSHLPRRSEWPVCQVEQLKCLQLHATDLAGEIIDKDSGSYLCNCLPPCDFYRYVIQPDVRRMYNYNDTGSNSSKKVLVHAYYDSPIAEQIRLDVSENWLQFIGNIGGITGLFMGCSFVSVFELIFFTCVRPTCNWLTRQQIRYRLQLARRTKTQVGPLVQPN</sequence>
<feature type="transmembrane region" description="Helical" evidence="13">
    <location>
        <begin position="76"/>
        <end position="99"/>
    </location>
</feature>
<accession>B4N199</accession>
<evidence type="ECO:0000256" key="6">
    <source>
        <dbReference type="ARBA" id="ARBA00022989"/>
    </source>
</evidence>
<evidence type="ECO:0000256" key="13">
    <source>
        <dbReference type="SAM" id="Phobius"/>
    </source>
</evidence>
<name>B4N199_DROWI</name>
<evidence type="ECO:0000256" key="10">
    <source>
        <dbReference type="ARBA" id="ARBA00023201"/>
    </source>
</evidence>
<evidence type="ECO:0008006" key="16">
    <source>
        <dbReference type="Google" id="ProtNLM"/>
    </source>
</evidence>
<proteinExistence type="inferred from homology"/>
<keyword evidence="8 12" id="KW-0406">Ion transport</keyword>
<evidence type="ECO:0000256" key="2">
    <source>
        <dbReference type="ARBA" id="ARBA00007193"/>
    </source>
</evidence>
<keyword evidence="11 12" id="KW-0407">Ion channel</keyword>
<keyword evidence="9 13" id="KW-0472">Membrane</keyword>
<evidence type="ECO:0000313" key="15">
    <source>
        <dbReference type="Proteomes" id="UP000007798"/>
    </source>
</evidence>
<keyword evidence="15" id="KW-1185">Reference proteome</keyword>
<dbReference type="Pfam" id="PF00858">
    <property type="entry name" value="ASC"/>
    <property type="match status" value="1"/>
</dbReference>
<protein>
    <recommendedName>
        <fullName evidence="16">Pickpocket protein 11</fullName>
    </recommendedName>
</protein>
<evidence type="ECO:0000256" key="7">
    <source>
        <dbReference type="ARBA" id="ARBA00023053"/>
    </source>
</evidence>
<dbReference type="GO" id="GO:0005886">
    <property type="term" value="C:plasma membrane"/>
    <property type="evidence" value="ECO:0007669"/>
    <property type="project" value="TreeGrafter"/>
</dbReference>
<evidence type="ECO:0000256" key="3">
    <source>
        <dbReference type="ARBA" id="ARBA00022448"/>
    </source>
</evidence>
<dbReference type="Proteomes" id="UP000007798">
    <property type="component" value="Unassembled WGS sequence"/>
</dbReference>
<dbReference type="SMR" id="B4N199"/>
<evidence type="ECO:0000256" key="5">
    <source>
        <dbReference type="ARBA" id="ARBA00022692"/>
    </source>
</evidence>
<dbReference type="EMBL" id="CH963920">
    <property type="protein sequence ID" value="EDW78092.2"/>
    <property type="molecule type" value="Genomic_DNA"/>
</dbReference>
<evidence type="ECO:0000256" key="12">
    <source>
        <dbReference type="RuleBase" id="RU000679"/>
    </source>
</evidence>
<dbReference type="Gene3D" id="1.10.287.820">
    <property type="entry name" value="Acid-sensing ion channel domain"/>
    <property type="match status" value="1"/>
</dbReference>
<dbReference type="FunCoup" id="B4N199">
    <property type="interactions" value="4"/>
</dbReference>
<dbReference type="eggNOG" id="KOG4294">
    <property type="taxonomic scope" value="Eukaryota"/>
</dbReference>
<comment type="subcellular location">
    <subcellularLocation>
        <location evidence="1">Membrane</location>
        <topology evidence="1">Multi-pass membrane protein</topology>
    </subcellularLocation>
</comment>
<evidence type="ECO:0000256" key="9">
    <source>
        <dbReference type="ARBA" id="ARBA00023136"/>
    </source>
</evidence>
<dbReference type="KEGG" id="dwi:6644231"/>
<gene>
    <name evidence="14" type="primary">Dwil\GK24817</name>
    <name evidence="14" type="ORF">Dwil_GK24817</name>
</gene>
<reference evidence="14 15" key="1">
    <citation type="journal article" date="2007" name="Nature">
        <title>Evolution of genes and genomes on the Drosophila phylogeny.</title>
        <authorList>
            <consortium name="Drosophila 12 Genomes Consortium"/>
            <person name="Clark A.G."/>
            <person name="Eisen M.B."/>
            <person name="Smith D.R."/>
            <person name="Bergman C.M."/>
            <person name="Oliver B."/>
            <person name="Markow T.A."/>
            <person name="Kaufman T.C."/>
            <person name="Kellis M."/>
            <person name="Gelbart W."/>
            <person name="Iyer V.N."/>
            <person name="Pollard D.A."/>
            <person name="Sackton T.B."/>
            <person name="Larracuente A.M."/>
            <person name="Singh N.D."/>
            <person name="Abad J.P."/>
            <person name="Abt D.N."/>
            <person name="Adryan B."/>
            <person name="Aguade M."/>
            <person name="Akashi H."/>
            <person name="Anderson W.W."/>
            <person name="Aquadro C.F."/>
            <person name="Ardell D.H."/>
            <person name="Arguello R."/>
            <person name="Artieri C.G."/>
            <person name="Barbash D.A."/>
            <person name="Barker D."/>
            <person name="Barsanti P."/>
            <person name="Batterham P."/>
            <person name="Batzoglou S."/>
            <person name="Begun D."/>
            <person name="Bhutkar A."/>
            <person name="Blanco E."/>
            <person name="Bosak S.A."/>
            <person name="Bradley R.K."/>
            <person name="Brand A.D."/>
            <person name="Brent M.R."/>
            <person name="Brooks A.N."/>
            <person name="Brown R.H."/>
            <person name="Butlin R.K."/>
            <person name="Caggese C."/>
            <person name="Calvi B.R."/>
            <person name="Bernardo de Carvalho A."/>
            <person name="Caspi A."/>
            <person name="Castrezana S."/>
            <person name="Celniker S.E."/>
            <person name="Chang J.L."/>
            <person name="Chapple C."/>
            <person name="Chatterji S."/>
            <person name="Chinwalla A."/>
            <person name="Civetta A."/>
            <person name="Clifton S.W."/>
            <person name="Comeron J.M."/>
            <person name="Costello J.C."/>
            <person name="Coyne J.A."/>
            <person name="Daub J."/>
            <person name="David R.G."/>
            <person name="Delcher A.L."/>
            <person name="Delehaunty K."/>
            <person name="Do C.B."/>
            <person name="Ebling H."/>
            <person name="Edwards K."/>
            <person name="Eickbush T."/>
            <person name="Evans J.D."/>
            <person name="Filipski A."/>
            <person name="Findeiss S."/>
            <person name="Freyhult E."/>
            <person name="Fulton L."/>
            <person name="Fulton R."/>
            <person name="Garcia A.C."/>
            <person name="Gardiner A."/>
            <person name="Garfield D.A."/>
            <person name="Garvin B.E."/>
            <person name="Gibson G."/>
            <person name="Gilbert D."/>
            <person name="Gnerre S."/>
            <person name="Godfrey J."/>
            <person name="Good R."/>
            <person name="Gotea V."/>
            <person name="Gravely B."/>
            <person name="Greenberg A.J."/>
            <person name="Griffiths-Jones S."/>
            <person name="Gross S."/>
            <person name="Guigo R."/>
            <person name="Gustafson E.A."/>
            <person name="Haerty W."/>
            <person name="Hahn M.W."/>
            <person name="Halligan D.L."/>
            <person name="Halpern A.L."/>
            <person name="Halter G.M."/>
            <person name="Han M.V."/>
            <person name="Heger A."/>
            <person name="Hillier L."/>
            <person name="Hinrichs A.S."/>
            <person name="Holmes I."/>
            <person name="Hoskins R.A."/>
            <person name="Hubisz M.J."/>
            <person name="Hultmark D."/>
            <person name="Huntley M.A."/>
            <person name="Jaffe D.B."/>
            <person name="Jagadeeshan S."/>
            <person name="Jeck W.R."/>
            <person name="Johnson J."/>
            <person name="Jones C.D."/>
            <person name="Jordan W.C."/>
            <person name="Karpen G.H."/>
            <person name="Kataoka E."/>
            <person name="Keightley P.D."/>
            <person name="Kheradpour P."/>
            <person name="Kirkness E.F."/>
            <person name="Koerich L.B."/>
            <person name="Kristiansen K."/>
            <person name="Kudrna D."/>
            <person name="Kulathinal R.J."/>
            <person name="Kumar S."/>
            <person name="Kwok R."/>
            <person name="Lander E."/>
            <person name="Langley C.H."/>
            <person name="Lapoint R."/>
            <person name="Lazzaro B.P."/>
            <person name="Lee S.J."/>
            <person name="Levesque L."/>
            <person name="Li R."/>
            <person name="Lin C.F."/>
            <person name="Lin M.F."/>
            <person name="Lindblad-Toh K."/>
            <person name="Llopart A."/>
            <person name="Long M."/>
            <person name="Low L."/>
            <person name="Lozovsky E."/>
            <person name="Lu J."/>
            <person name="Luo M."/>
            <person name="Machado C.A."/>
            <person name="Makalowski W."/>
            <person name="Marzo M."/>
            <person name="Matsuda M."/>
            <person name="Matzkin L."/>
            <person name="McAllister B."/>
            <person name="McBride C.S."/>
            <person name="McKernan B."/>
            <person name="McKernan K."/>
            <person name="Mendez-Lago M."/>
            <person name="Minx P."/>
            <person name="Mollenhauer M.U."/>
            <person name="Montooth K."/>
            <person name="Mount S.M."/>
            <person name="Mu X."/>
            <person name="Myers E."/>
            <person name="Negre B."/>
            <person name="Newfeld S."/>
            <person name="Nielsen R."/>
            <person name="Noor M.A."/>
            <person name="O'Grady P."/>
            <person name="Pachter L."/>
            <person name="Papaceit M."/>
            <person name="Parisi M.J."/>
            <person name="Parisi M."/>
            <person name="Parts L."/>
            <person name="Pedersen J.S."/>
            <person name="Pesole G."/>
            <person name="Phillippy A.M."/>
            <person name="Ponting C.P."/>
            <person name="Pop M."/>
            <person name="Porcelli D."/>
            <person name="Powell J.R."/>
            <person name="Prohaska S."/>
            <person name="Pruitt K."/>
            <person name="Puig M."/>
            <person name="Quesneville H."/>
            <person name="Ram K.R."/>
            <person name="Rand D."/>
            <person name="Rasmussen M.D."/>
            <person name="Reed L.K."/>
            <person name="Reenan R."/>
            <person name="Reily A."/>
            <person name="Remington K.A."/>
            <person name="Rieger T.T."/>
            <person name="Ritchie M.G."/>
            <person name="Robin C."/>
            <person name="Rogers Y.H."/>
            <person name="Rohde C."/>
            <person name="Rozas J."/>
            <person name="Rubenfield M.J."/>
            <person name="Ruiz A."/>
            <person name="Russo S."/>
            <person name="Salzberg S.L."/>
            <person name="Sanchez-Gracia A."/>
            <person name="Saranga D.J."/>
            <person name="Sato H."/>
            <person name="Schaeffer S.W."/>
            <person name="Schatz M.C."/>
            <person name="Schlenke T."/>
            <person name="Schwartz R."/>
            <person name="Segarra C."/>
            <person name="Singh R.S."/>
            <person name="Sirot L."/>
            <person name="Sirota M."/>
            <person name="Sisneros N.B."/>
            <person name="Smith C.D."/>
            <person name="Smith T.F."/>
            <person name="Spieth J."/>
            <person name="Stage D.E."/>
            <person name="Stark A."/>
            <person name="Stephan W."/>
            <person name="Strausberg R.L."/>
            <person name="Strempel S."/>
            <person name="Sturgill D."/>
            <person name="Sutton G."/>
            <person name="Sutton G.G."/>
            <person name="Tao W."/>
            <person name="Teichmann S."/>
            <person name="Tobari Y.N."/>
            <person name="Tomimura Y."/>
            <person name="Tsolas J.M."/>
            <person name="Valente V.L."/>
            <person name="Venter E."/>
            <person name="Venter J.C."/>
            <person name="Vicario S."/>
            <person name="Vieira F.G."/>
            <person name="Vilella A.J."/>
            <person name="Villasante A."/>
            <person name="Walenz B."/>
            <person name="Wang J."/>
            <person name="Wasserman M."/>
            <person name="Watts T."/>
            <person name="Wilson D."/>
            <person name="Wilson R.K."/>
            <person name="Wing R.A."/>
            <person name="Wolfner M.F."/>
            <person name="Wong A."/>
            <person name="Wong G.K."/>
            <person name="Wu C.I."/>
            <person name="Wu G."/>
            <person name="Yamamoto D."/>
            <person name="Yang H.P."/>
            <person name="Yang S.P."/>
            <person name="Yorke J.A."/>
            <person name="Yoshida K."/>
            <person name="Zdobnov E."/>
            <person name="Zhang P."/>
            <person name="Zhang Y."/>
            <person name="Zimin A.V."/>
            <person name="Baldwin J."/>
            <person name="Abdouelleil A."/>
            <person name="Abdulkadir J."/>
            <person name="Abebe A."/>
            <person name="Abera B."/>
            <person name="Abreu J."/>
            <person name="Acer S.C."/>
            <person name="Aftuck L."/>
            <person name="Alexander A."/>
            <person name="An P."/>
            <person name="Anderson E."/>
            <person name="Anderson S."/>
            <person name="Arachi H."/>
            <person name="Azer M."/>
            <person name="Bachantsang P."/>
            <person name="Barry A."/>
            <person name="Bayul T."/>
            <person name="Berlin A."/>
            <person name="Bessette D."/>
            <person name="Bloom T."/>
            <person name="Blye J."/>
            <person name="Boguslavskiy L."/>
            <person name="Bonnet C."/>
            <person name="Boukhgalter B."/>
            <person name="Bourzgui I."/>
            <person name="Brown A."/>
            <person name="Cahill P."/>
            <person name="Channer S."/>
            <person name="Cheshatsang Y."/>
            <person name="Chuda L."/>
            <person name="Citroen M."/>
            <person name="Collymore A."/>
            <person name="Cooke P."/>
            <person name="Costello M."/>
            <person name="D'Aco K."/>
            <person name="Daza R."/>
            <person name="De Haan G."/>
            <person name="DeGray S."/>
            <person name="DeMaso C."/>
            <person name="Dhargay N."/>
            <person name="Dooley K."/>
            <person name="Dooley E."/>
            <person name="Doricent M."/>
            <person name="Dorje P."/>
            <person name="Dorjee K."/>
            <person name="Dupes A."/>
            <person name="Elong R."/>
            <person name="Falk J."/>
            <person name="Farina A."/>
            <person name="Faro S."/>
            <person name="Ferguson D."/>
            <person name="Fisher S."/>
            <person name="Foley C.D."/>
            <person name="Franke A."/>
            <person name="Friedrich D."/>
            <person name="Gadbois L."/>
            <person name="Gearin G."/>
            <person name="Gearin C.R."/>
            <person name="Giannoukos G."/>
            <person name="Goode T."/>
            <person name="Graham J."/>
            <person name="Grandbois E."/>
            <person name="Grewal S."/>
            <person name="Gyaltsen K."/>
            <person name="Hafez N."/>
            <person name="Hagos B."/>
            <person name="Hall J."/>
            <person name="Henson C."/>
            <person name="Hollinger A."/>
            <person name="Honan T."/>
            <person name="Huard M.D."/>
            <person name="Hughes L."/>
            <person name="Hurhula B."/>
            <person name="Husby M.E."/>
            <person name="Kamat A."/>
            <person name="Kanga B."/>
            <person name="Kashin S."/>
            <person name="Khazanovich D."/>
            <person name="Kisner P."/>
            <person name="Lance K."/>
            <person name="Lara M."/>
            <person name="Lee W."/>
            <person name="Lennon N."/>
            <person name="Letendre F."/>
            <person name="LeVine R."/>
            <person name="Lipovsky A."/>
            <person name="Liu X."/>
            <person name="Liu J."/>
            <person name="Liu S."/>
            <person name="Lokyitsang T."/>
            <person name="Lokyitsang Y."/>
            <person name="Lubonja R."/>
            <person name="Lui A."/>
            <person name="MacDonald P."/>
            <person name="Magnisalis V."/>
            <person name="Maru K."/>
            <person name="Matthews C."/>
            <person name="McCusker W."/>
            <person name="McDonough S."/>
            <person name="Mehta T."/>
            <person name="Meldrim J."/>
            <person name="Meneus L."/>
            <person name="Mihai O."/>
            <person name="Mihalev A."/>
            <person name="Mihova T."/>
            <person name="Mittelman R."/>
            <person name="Mlenga V."/>
            <person name="Montmayeur A."/>
            <person name="Mulrain L."/>
            <person name="Navidi A."/>
            <person name="Naylor J."/>
            <person name="Negash T."/>
            <person name="Nguyen T."/>
            <person name="Nguyen N."/>
            <person name="Nicol R."/>
            <person name="Norbu C."/>
            <person name="Norbu N."/>
            <person name="Novod N."/>
            <person name="O'Neill B."/>
            <person name="Osman S."/>
            <person name="Markiewicz E."/>
            <person name="Oyono O.L."/>
            <person name="Patti C."/>
            <person name="Phunkhang P."/>
            <person name="Pierre F."/>
            <person name="Priest M."/>
            <person name="Raghuraman S."/>
            <person name="Rege F."/>
            <person name="Reyes R."/>
            <person name="Rise C."/>
            <person name="Rogov P."/>
            <person name="Ross K."/>
            <person name="Ryan E."/>
            <person name="Settipalli S."/>
            <person name="Shea T."/>
            <person name="Sherpa N."/>
            <person name="Shi L."/>
            <person name="Shih D."/>
            <person name="Sparrow T."/>
            <person name="Spaulding J."/>
            <person name="Stalker J."/>
            <person name="Stange-Thomann N."/>
            <person name="Stavropoulos S."/>
            <person name="Stone C."/>
            <person name="Strader C."/>
            <person name="Tesfaye S."/>
            <person name="Thomson T."/>
            <person name="Thoulutsang Y."/>
            <person name="Thoulutsang D."/>
            <person name="Topham K."/>
            <person name="Topping I."/>
            <person name="Tsamla T."/>
            <person name="Vassiliev H."/>
            <person name="Vo A."/>
            <person name="Wangchuk T."/>
            <person name="Wangdi T."/>
            <person name="Weiand M."/>
            <person name="Wilkinson J."/>
            <person name="Wilson A."/>
            <person name="Yadav S."/>
            <person name="Young G."/>
            <person name="Yu Q."/>
            <person name="Zembek L."/>
            <person name="Zhong D."/>
            <person name="Zimmer A."/>
            <person name="Zwirko Z."/>
            <person name="Jaffe D.B."/>
            <person name="Alvarez P."/>
            <person name="Brockman W."/>
            <person name="Butler J."/>
            <person name="Chin C."/>
            <person name="Gnerre S."/>
            <person name="Grabherr M."/>
            <person name="Kleber M."/>
            <person name="Mauceli E."/>
            <person name="MacCallum I."/>
        </authorList>
    </citation>
    <scope>NUCLEOTIDE SEQUENCE [LARGE SCALE GENOMIC DNA]</scope>
    <source>
        <strain evidence="15">Tucson 14030-0811.24</strain>
    </source>
</reference>
<dbReference type="HOGENOM" id="CLU_024950_1_1_1"/>
<dbReference type="InterPro" id="IPR001873">
    <property type="entry name" value="ENaC"/>
</dbReference>
<organism evidence="14 15">
    <name type="scientific">Drosophila willistoni</name>
    <name type="common">Fruit fly</name>
    <dbReference type="NCBI Taxonomy" id="7260"/>
    <lineage>
        <taxon>Eukaryota</taxon>
        <taxon>Metazoa</taxon>
        <taxon>Ecdysozoa</taxon>
        <taxon>Arthropoda</taxon>
        <taxon>Hexapoda</taxon>
        <taxon>Insecta</taxon>
        <taxon>Pterygota</taxon>
        <taxon>Neoptera</taxon>
        <taxon>Endopterygota</taxon>
        <taxon>Diptera</taxon>
        <taxon>Brachycera</taxon>
        <taxon>Muscomorpha</taxon>
        <taxon>Ephydroidea</taxon>
        <taxon>Drosophilidae</taxon>
        <taxon>Drosophila</taxon>
        <taxon>Sophophora</taxon>
    </lineage>
</organism>
<evidence type="ECO:0000256" key="1">
    <source>
        <dbReference type="ARBA" id="ARBA00004141"/>
    </source>
</evidence>
<comment type="similarity">
    <text evidence="2 12">Belongs to the amiloride-sensitive sodium channel (TC 1.A.6) family.</text>
</comment>
<dbReference type="PANTHER" id="PTHR11690:SF237">
    <property type="entry name" value="PICKPOCKET 16-RELATED"/>
    <property type="match status" value="1"/>
</dbReference>
<feature type="transmembrane region" description="Helical" evidence="13">
    <location>
        <begin position="438"/>
        <end position="463"/>
    </location>
</feature>
<dbReference type="PANTHER" id="PTHR11690">
    <property type="entry name" value="AMILORIDE-SENSITIVE SODIUM CHANNEL-RELATED"/>
    <property type="match status" value="1"/>
</dbReference>
<dbReference type="PRINTS" id="PR01078">
    <property type="entry name" value="AMINACHANNEL"/>
</dbReference>
<keyword evidence="4 12" id="KW-0894">Sodium channel</keyword>
<evidence type="ECO:0000313" key="14">
    <source>
        <dbReference type="EMBL" id="EDW78092.2"/>
    </source>
</evidence>
<keyword evidence="3 12" id="KW-0813">Transport</keyword>
<keyword evidence="7" id="KW-0915">Sodium</keyword>
<dbReference type="OrthoDB" id="6502088at2759"/>
<evidence type="ECO:0000256" key="11">
    <source>
        <dbReference type="ARBA" id="ARBA00023303"/>
    </source>
</evidence>
<evidence type="ECO:0000256" key="4">
    <source>
        <dbReference type="ARBA" id="ARBA00022461"/>
    </source>
</evidence>
<dbReference type="Gene3D" id="1.10.287.770">
    <property type="entry name" value="YojJ-like"/>
    <property type="match status" value="1"/>
</dbReference>